<dbReference type="SUPFAM" id="SSF46785">
    <property type="entry name" value="Winged helix' DNA-binding domain"/>
    <property type="match status" value="1"/>
</dbReference>
<dbReference type="PANTHER" id="PTHR33221">
    <property type="entry name" value="WINGED HELIX-TURN-HELIX TRANSCRIPTIONAL REGULATOR, RRF2 FAMILY"/>
    <property type="match status" value="1"/>
</dbReference>
<dbReference type="PANTHER" id="PTHR33221:SF5">
    <property type="entry name" value="HTH-TYPE TRANSCRIPTIONAL REGULATOR ISCR"/>
    <property type="match status" value="1"/>
</dbReference>
<evidence type="ECO:0000256" key="1">
    <source>
        <dbReference type="ARBA" id="ARBA00023125"/>
    </source>
</evidence>
<protein>
    <submittedName>
        <fullName evidence="2">RrF2 family transcriptional regulator</fullName>
    </submittedName>
</protein>
<accession>A0ABW4Q1D4</accession>
<dbReference type="Gene3D" id="1.10.10.10">
    <property type="entry name" value="Winged helix-like DNA-binding domain superfamily/Winged helix DNA-binding domain"/>
    <property type="match status" value="1"/>
</dbReference>
<gene>
    <name evidence="2" type="ORF">ACFSFX_00235</name>
</gene>
<keyword evidence="3" id="KW-1185">Reference proteome</keyword>
<dbReference type="InterPro" id="IPR030489">
    <property type="entry name" value="TR_Rrf2-type_CS"/>
</dbReference>
<proteinExistence type="predicted"/>
<dbReference type="EMBL" id="JBHUGA010000001">
    <property type="protein sequence ID" value="MFD1845029.1"/>
    <property type="molecule type" value="Genomic_DNA"/>
</dbReference>
<dbReference type="Pfam" id="PF02082">
    <property type="entry name" value="Rrf2"/>
    <property type="match status" value="1"/>
</dbReference>
<dbReference type="InterPro" id="IPR036390">
    <property type="entry name" value="WH_DNA-bd_sf"/>
</dbReference>
<dbReference type="NCBIfam" id="TIGR00738">
    <property type="entry name" value="rrf2_super"/>
    <property type="match status" value="1"/>
</dbReference>
<evidence type="ECO:0000313" key="2">
    <source>
        <dbReference type="EMBL" id="MFD1845029.1"/>
    </source>
</evidence>
<dbReference type="InterPro" id="IPR000944">
    <property type="entry name" value="Tscrpt_reg_Rrf2"/>
</dbReference>
<dbReference type="Proteomes" id="UP001597307">
    <property type="component" value="Unassembled WGS sequence"/>
</dbReference>
<organism evidence="2 3">
    <name type="scientific">Arthrobacter flavus</name>
    <dbReference type="NCBI Taxonomy" id="95172"/>
    <lineage>
        <taxon>Bacteria</taxon>
        <taxon>Bacillati</taxon>
        <taxon>Actinomycetota</taxon>
        <taxon>Actinomycetes</taxon>
        <taxon>Micrococcales</taxon>
        <taxon>Micrococcaceae</taxon>
        <taxon>Arthrobacter</taxon>
    </lineage>
</organism>
<reference evidence="3" key="1">
    <citation type="journal article" date="2019" name="Int. J. Syst. Evol. Microbiol.">
        <title>The Global Catalogue of Microorganisms (GCM) 10K type strain sequencing project: providing services to taxonomists for standard genome sequencing and annotation.</title>
        <authorList>
            <consortium name="The Broad Institute Genomics Platform"/>
            <consortium name="The Broad Institute Genome Sequencing Center for Infectious Disease"/>
            <person name="Wu L."/>
            <person name="Ma J."/>
        </authorList>
    </citation>
    <scope>NUCLEOTIDE SEQUENCE [LARGE SCALE GENOMIC DNA]</scope>
    <source>
        <strain evidence="3">JCM 11496</strain>
    </source>
</reference>
<evidence type="ECO:0000313" key="3">
    <source>
        <dbReference type="Proteomes" id="UP001597307"/>
    </source>
</evidence>
<dbReference type="RefSeq" id="WP_343876996.1">
    <property type="nucleotide sequence ID" value="NZ_BAAAIJ010000001.1"/>
</dbReference>
<name>A0ABW4Q1D4_9MICC</name>
<dbReference type="PROSITE" id="PS01332">
    <property type="entry name" value="HTH_RRF2_1"/>
    <property type="match status" value="1"/>
</dbReference>
<keyword evidence="1" id="KW-0238">DNA-binding</keyword>
<comment type="caution">
    <text evidence="2">The sequence shown here is derived from an EMBL/GenBank/DDBJ whole genome shotgun (WGS) entry which is preliminary data.</text>
</comment>
<sequence>MQVTSRADYALRAVIEIARSEGAVTTRDRIAEEQDIPAKFLEAILGQLSRSGLLVSKRGSGGGYVLARSADEISVADVLRAVDGPLAGVRGESPEDVGYPESSETLRQVWIAVRVSLRQVLENTSIQDIERKTLPSAVRDLLAIPGAWERR</sequence>
<dbReference type="InterPro" id="IPR036388">
    <property type="entry name" value="WH-like_DNA-bd_sf"/>
</dbReference>
<dbReference type="PROSITE" id="PS51197">
    <property type="entry name" value="HTH_RRF2_2"/>
    <property type="match status" value="1"/>
</dbReference>